<accession>A0A371DGJ7</accession>
<evidence type="ECO:0000313" key="2">
    <source>
        <dbReference type="Proteomes" id="UP000256964"/>
    </source>
</evidence>
<dbReference type="EMBL" id="KZ857393">
    <property type="protein sequence ID" value="RDX51626.1"/>
    <property type="molecule type" value="Genomic_DNA"/>
</dbReference>
<keyword evidence="2" id="KW-1185">Reference proteome</keyword>
<dbReference type="AlphaFoldDB" id="A0A371DGJ7"/>
<organism evidence="1 2">
    <name type="scientific">Lentinus brumalis</name>
    <dbReference type="NCBI Taxonomy" id="2498619"/>
    <lineage>
        <taxon>Eukaryota</taxon>
        <taxon>Fungi</taxon>
        <taxon>Dikarya</taxon>
        <taxon>Basidiomycota</taxon>
        <taxon>Agaricomycotina</taxon>
        <taxon>Agaricomycetes</taxon>
        <taxon>Polyporales</taxon>
        <taxon>Polyporaceae</taxon>
        <taxon>Lentinus</taxon>
    </lineage>
</organism>
<gene>
    <name evidence="1" type="ORF">OH76DRAFT_259948</name>
</gene>
<name>A0A371DGJ7_9APHY</name>
<dbReference type="Proteomes" id="UP000256964">
    <property type="component" value="Unassembled WGS sequence"/>
</dbReference>
<proteinExistence type="predicted"/>
<protein>
    <submittedName>
        <fullName evidence="1">Uncharacterized protein</fullName>
    </submittedName>
</protein>
<sequence length="159" mass="17888">MARWGAGGPTRAQGSRTANLLSRVIWSYISGYRTSHSVRLRAEQLSAVTLDRYSDWIVKHRGQVSLRVLQDGHRTLLNTGVLTAIRRTLVNVTFAYDDLRGHWTAESPRVAKYRHYILQPLTSFEGLHDRAAVSHCSSFQPHLDWKGDPHAPGADTSRA</sequence>
<reference evidence="1 2" key="1">
    <citation type="journal article" date="2018" name="Biotechnol. Biofuels">
        <title>Integrative visual omics of the white-rot fungus Polyporus brumalis exposes the biotechnological potential of its oxidative enzymes for delignifying raw plant biomass.</title>
        <authorList>
            <person name="Miyauchi S."/>
            <person name="Rancon A."/>
            <person name="Drula E."/>
            <person name="Hage H."/>
            <person name="Chaduli D."/>
            <person name="Favel A."/>
            <person name="Grisel S."/>
            <person name="Henrissat B."/>
            <person name="Herpoel-Gimbert I."/>
            <person name="Ruiz-Duenas F.J."/>
            <person name="Chevret D."/>
            <person name="Hainaut M."/>
            <person name="Lin J."/>
            <person name="Wang M."/>
            <person name="Pangilinan J."/>
            <person name="Lipzen A."/>
            <person name="Lesage-Meessen L."/>
            <person name="Navarro D."/>
            <person name="Riley R."/>
            <person name="Grigoriev I.V."/>
            <person name="Zhou S."/>
            <person name="Raouche S."/>
            <person name="Rosso M.N."/>
        </authorList>
    </citation>
    <scope>NUCLEOTIDE SEQUENCE [LARGE SCALE GENOMIC DNA]</scope>
    <source>
        <strain evidence="1 2">BRFM 1820</strain>
    </source>
</reference>
<evidence type="ECO:0000313" key="1">
    <source>
        <dbReference type="EMBL" id="RDX51626.1"/>
    </source>
</evidence>